<dbReference type="InterPro" id="IPR036178">
    <property type="entry name" value="Formintransfe-cycloase-like_sf"/>
</dbReference>
<dbReference type="InterPro" id="IPR007044">
    <property type="entry name" value="Cyclodeamin/CycHdrlase"/>
</dbReference>
<evidence type="ECO:0000259" key="1">
    <source>
        <dbReference type="Pfam" id="PF04961"/>
    </source>
</evidence>
<dbReference type="Proteomes" id="UP000611640">
    <property type="component" value="Chromosome"/>
</dbReference>
<reference evidence="2 3" key="1">
    <citation type="submission" date="2020-08" db="EMBL/GenBank/DDBJ databases">
        <title>Whole genome shotgun sequence of Actinocatenispora thailandica NBRC 105041.</title>
        <authorList>
            <person name="Komaki H."/>
            <person name="Tamura T."/>
        </authorList>
    </citation>
    <scope>NUCLEOTIDE SEQUENCE [LARGE SCALE GENOMIC DNA]</scope>
    <source>
        <strain evidence="2 3">NBRC 105041</strain>
    </source>
</reference>
<proteinExistence type="predicted"/>
<dbReference type="Pfam" id="PF04961">
    <property type="entry name" value="FTCD_C"/>
    <property type="match status" value="1"/>
</dbReference>
<dbReference type="EMBL" id="AP023355">
    <property type="protein sequence ID" value="BCJ35225.1"/>
    <property type="molecule type" value="Genomic_DNA"/>
</dbReference>
<dbReference type="Gene3D" id="1.20.120.680">
    <property type="entry name" value="Formiminotetrahydrofolate cyclodeaminase monomer, up-and-down helical bundle"/>
    <property type="match status" value="1"/>
</dbReference>
<dbReference type="GO" id="GO:0003824">
    <property type="term" value="F:catalytic activity"/>
    <property type="evidence" value="ECO:0007669"/>
    <property type="project" value="InterPro"/>
</dbReference>
<dbReference type="RefSeq" id="WP_203965643.1">
    <property type="nucleotide sequence ID" value="NZ_AP023355.1"/>
</dbReference>
<feature type="domain" description="Cyclodeaminase/cyclohydrolase" evidence="1">
    <location>
        <begin position="3"/>
        <end position="169"/>
    </location>
</feature>
<organism evidence="2 3">
    <name type="scientific">Actinocatenispora thailandica</name>
    <dbReference type="NCBI Taxonomy" id="227318"/>
    <lineage>
        <taxon>Bacteria</taxon>
        <taxon>Bacillati</taxon>
        <taxon>Actinomycetota</taxon>
        <taxon>Actinomycetes</taxon>
        <taxon>Micromonosporales</taxon>
        <taxon>Micromonosporaceae</taxon>
        <taxon>Actinocatenispora</taxon>
    </lineage>
</organism>
<dbReference type="SUPFAM" id="SSF101262">
    <property type="entry name" value="Methenyltetrahydrofolate cyclohydrolase-like"/>
    <property type="match status" value="1"/>
</dbReference>
<protein>
    <recommendedName>
        <fullName evidence="1">Cyclodeaminase/cyclohydrolase domain-containing protein</fullName>
    </recommendedName>
</protein>
<name>A0A7R7DPG1_9ACTN</name>
<accession>A0A7R7DPG1</accession>
<evidence type="ECO:0000313" key="2">
    <source>
        <dbReference type="EMBL" id="BCJ35225.1"/>
    </source>
</evidence>
<sequence>MQSVDDWLAELGSAAPAPGGGAAAAMTAAIAAGLVEMVANLTTGRTKYAAYEPATTRILARAGQLRTEAVALVGRDAAAFRELMATYRTDRSDPGRAAAIRAATVAAAEPPLAIAAVAAEIADLAAELPGRSNRTVLSDVAVAASTAAAAIESAAINVEINLAALPEPDRAPLAARLAAATDRLAPARELAGRLRAELSS</sequence>
<dbReference type="AlphaFoldDB" id="A0A7R7DPG1"/>
<gene>
    <name evidence="2" type="ORF">Athai_27280</name>
</gene>
<keyword evidence="3" id="KW-1185">Reference proteome</keyword>
<dbReference type="KEGG" id="atl:Athai_27280"/>
<evidence type="ECO:0000313" key="3">
    <source>
        <dbReference type="Proteomes" id="UP000611640"/>
    </source>
</evidence>